<feature type="domain" description="Tyr recombinase" evidence="5">
    <location>
        <begin position="153"/>
        <end position="332"/>
    </location>
</feature>
<dbReference type="EMBL" id="JBIAQY010000001">
    <property type="protein sequence ID" value="MFF3566848.1"/>
    <property type="molecule type" value="Genomic_DNA"/>
</dbReference>
<dbReference type="PROSITE" id="PS51900">
    <property type="entry name" value="CB"/>
    <property type="match status" value="1"/>
</dbReference>
<organism evidence="7 8">
    <name type="scientific">Nocardia jiangxiensis</name>
    <dbReference type="NCBI Taxonomy" id="282685"/>
    <lineage>
        <taxon>Bacteria</taxon>
        <taxon>Bacillati</taxon>
        <taxon>Actinomycetota</taxon>
        <taxon>Actinomycetes</taxon>
        <taxon>Mycobacteriales</taxon>
        <taxon>Nocardiaceae</taxon>
        <taxon>Nocardia</taxon>
    </lineage>
</organism>
<dbReference type="InterPro" id="IPR011010">
    <property type="entry name" value="DNA_brk_join_enz"/>
</dbReference>
<evidence type="ECO:0000256" key="3">
    <source>
        <dbReference type="ARBA" id="ARBA00023172"/>
    </source>
</evidence>
<dbReference type="PANTHER" id="PTHR30349">
    <property type="entry name" value="PHAGE INTEGRASE-RELATED"/>
    <property type="match status" value="1"/>
</dbReference>
<gene>
    <name evidence="7" type="ORF">ACFYXQ_03605</name>
</gene>
<feature type="domain" description="Core-binding (CB)" evidence="6">
    <location>
        <begin position="21"/>
        <end position="115"/>
    </location>
</feature>
<name>A0ABW6RS64_9NOCA</name>
<comment type="similarity">
    <text evidence="1">Belongs to the 'phage' integrase family.</text>
</comment>
<dbReference type="Pfam" id="PF00589">
    <property type="entry name" value="Phage_integrase"/>
    <property type="match status" value="1"/>
</dbReference>
<keyword evidence="2 4" id="KW-0238">DNA-binding</keyword>
<reference evidence="7 8" key="1">
    <citation type="submission" date="2024-10" db="EMBL/GenBank/DDBJ databases">
        <title>The Natural Products Discovery Center: Release of the First 8490 Sequenced Strains for Exploring Actinobacteria Biosynthetic Diversity.</title>
        <authorList>
            <person name="Kalkreuter E."/>
            <person name="Kautsar S.A."/>
            <person name="Yang D."/>
            <person name="Bader C.D."/>
            <person name="Teijaro C.N."/>
            <person name="Fluegel L."/>
            <person name="Davis C.M."/>
            <person name="Simpson J.R."/>
            <person name="Lauterbach L."/>
            <person name="Steele A.D."/>
            <person name="Gui C."/>
            <person name="Meng S."/>
            <person name="Li G."/>
            <person name="Viehrig K."/>
            <person name="Ye F."/>
            <person name="Su P."/>
            <person name="Kiefer A.F."/>
            <person name="Nichols A."/>
            <person name="Cepeda A.J."/>
            <person name="Yan W."/>
            <person name="Fan B."/>
            <person name="Jiang Y."/>
            <person name="Adhikari A."/>
            <person name="Zheng C.-J."/>
            <person name="Schuster L."/>
            <person name="Cowan T.M."/>
            <person name="Smanski M.J."/>
            <person name="Chevrette M.G."/>
            <person name="De Carvalho L.P.S."/>
            <person name="Shen B."/>
        </authorList>
    </citation>
    <scope>NUCLEOTIDE SEQUENCE [LARGE SCALE GENOMIC DNA]</scope>
    <source>
        <strain evidence="7 8">NPDC002593</strain>
    </source>
</reference>
<dbReference type="InterPro" id="IPR044068">
    <property type="entry name" value="CB"/>
</dbReference>
<dbReference type="SUPFAM" id="SSF56349">
    <property type="entry name" value="DNA breaking-rejoining enzymes"/>
    <property type="match status" value="1"/>
</dbReference>
<dbReference type="InterPro" id="IPR002104">
    <property type="entry name" value="Integrase_catalytic"/>
</dbReference>
<sequence>MTWTPLLERDCDAGGQVIAVRLGHPQVDRYLQFVAARARRNTLLAVGFDLKVFFSVVSKDPVEVTPADVYGFIAAQRTPRHGARVVRLEDGEPGLSARTIKRRLSSVSGLFGYLIDRGDAGISANPVPCGLAVRRAGNRRNRRGGALIRSPRTLPRVVAPGDVDAFVAALRTHRDRAMVLAMLLGGLRRCEVLGLRLSDVHPGQRRVFVADGKGGTQRLVPMAPRFFTELGAYLDYERPDDTDTDAVFVALKRPQRGGALSADGLDEIVAKACGRAGIGKLTCHQLRHTCFTRLREAGMALEAIQALAGHRCIESTRIYLHLSNDWLADQYREAMTAIDTQIYQTTPAGGWTVSESAAAVLELPDRR</sequence>
<dbReference type="Gene3D" id="1.10.443.10">
    <property type="entry name" value="Intergrase catalytic core"/>
    <property type="match status" value="1"/>
</dbReference>
<evidence type="ECO:0000256" key="4">
    <source>
        <dbReference type="PROSITE-ProRule" id="PRU01248"/>
    </source>
</evidence>
<dbReference type="InterPro" id="IPR010998">
    <property type="entry name" value="Integrase_recombinase_N"/>
</dbReference>
<comment type="caution">
    <text evidence="7">The sequence shown here is derived from an EMBL/GenBank/DDBJ whole genome shotgun (WGS) entry which is preliminary data.</text>
</comment>
<evidence type="ECO:0000313" key="8">
    <source>
        <dbReference type="Proteomes" id="UP001601992"/>
    </source>
</evidence>
<dbReference type="InterPro" id="IPR050090">
    <property type="entry name" value="Tyrosine_recombinase_XerCD"/>
</dbReference>
<keyword evidence="3" id="KW-0233">DNA recombination</keyword>
<evidence type="ECO:0000259" key="6">
    <source>
        <dbReference type="PROSITE" id="PS51900"/>
    </source>
</evidence>
<evidence type="ECO:0000313" key="7">
    <source>
        <dbReference type="EMBL" id="MFF3566848.1"/>
    </source>
</evidence>
<dbReference type="Gene3D" id="1.10.150.130">
    <property type="match status" value="1"/>
</dbReference>
<keyword evidence="8" id="KW-1185">Reference proteome</keyword>
<evidence type="ECO:0000256" key="1">
    <source>
        <dbReference type="ARBA" id="ARBA00008857"/>
    </source>
</evidence>
<dbReference type="PANTHER" id="PTHR30349:SF41">
    <property type="entry name" value="INTEGRASE_RECOMBINASE PROTEIN MJ0367-RELATED"/>
    <property type="match status" value="1"/>
</dbReference>
<evidence type="ECO:0000256" key="2">
    <source>
        <dbReference type="ARBA" id="ARBA00023125"/>
    </source>
</evidence>
<proteinExistence type="inferred from homology"/>
<dbReference type="PROSITE" id="PS51898">
    <property type="entry name" value="TYR_RECOMBINASE"/>
    <property type="match status" value="1"/>
</dbReference>
<dbReference type="RefSeq" id="WP_387402522.1">
    <property type="nucleotide sequence ID" value="NZ_JBIAQY010000001.1"/>
</dbReference>
<protein>
    <submittedName>
        <fullName evidence="7">Tyrosine-type recombinase/integrase</fullName>
    </submittedName>
</protein>
<dbReference type="InterPro" id="IPR013762">
    <property type="entry name" value="Integrase-like_cat_sf"/>
</dbReference>
<accession>A0ABW6RS64</accession>
<evidence type="ECO:0000259" key="5">
    <source>
        <dbReference type="PROSITE" id="PS51898"/>
    </source>
</evidence>
<dbReference type="Proteomes" id="UP001601992">
    <property type="component" value="Unassembled WGS sequence"/>
</dbReference>